<dbReference type="EMBL" id="CAIX01000013">
    <property type="protein sequence ID" value="CCI40969.1"/>
    <property type="molecule type" value="Genomic_DNA"/>
</dbReference>
<sequence>MHAMPTISFCNCNLYPIEVLRLSLIVKLELYQQCVFFQESRNNFGALLFDCMMNTFSSMTYPFKKTHTLGIGICCYMRFSKIRKGLLQISFAGRNYMIELHQDDCNVDCSLIWLVRFHSLRCNFGGQKLIDFLRQHAVAATAILDPYKHGYTLKMLVPFAFAVLYIGDF</sequence>
<name>A0A024G3U0_9STRA</name>
<dbReference type="AlphaFoldDB" id="A0A024G3U0"/>
<comment type="caution">
    <text evidence="1">The sequence shown here is derived from an EMBL/GenBank/DDBJ whole genome shotgun (WGS) entry which is preliminary data.</text>
</comment>
<keyword evidence="2" id="KW-1185">Reference proteome</keyword>
<dbReference type="InParanoid" id="A0A024G3U0"/>
<evidence type="ECO:0000313" key="2">
    <source>
        <dbReference type="Proteomes" id="UP000053237"/>
    </source>
</evidence>
<dbReference type="Proteomes" id="UP000053237">
    <property type="component" value="Unassembled WGS sequence"/>
</dbReference>
<evidence type="ECO:0000313" key="1">
    <source>
        <dbReference type="EMBL" id="CCI40969.1"/>
    </source>
</evidence>
<accession>A0A024G3U0</accession>
<gene>
    <name evidence="1" type="ORF">BN9_017530</name>
</gene>
<reference evidence="1 2" key="1">
    <citation type="submission" date="2012-05" db="EMBL/GenBank/DDBJ databases">
        <title>Recombination and specialization in a pathogen metapopulation.</title>
        <authorList>
            <person name="Gardiner A."/>
            <person name="Kemen E."/>
            <person name="Schultz-Larsen T."/>
            <person name="MacLean D."/>
            <person name="Van Oosterhout C."/>
            <person name="Jones J.D.G."/>
        </authorList>
    </citation>
    <scope>NUCLEOTIDE SEQUENCE [LARGE SCALE GENOMIC DNA]</scope>
    <source>
        <strain evidence="1 2">Ac Nc2</strain>
    </source>
</reference>
<protein>
    <submittedName>
        <fullName evidence="1">Uncharacterized protein</fullName>
    </submittedName>
</protein>
<proteinExistence type="predicted"/>
<organism evidence="1 2">
    <name type="scientific">Albugo candida</name>
    <dbReference type="NCBI Taxonomy" id="65357"/>
    <lineage>
        <taxon>Eukaryota</taxon>
        <taxon>Sar</taxon>
        <taxon>Stramenopiles</taxon>
        <taxon>Oomycota</taxon>
        <taxon>Peronosporomycetes</taxon>
        <taxon>Albuginales</taxon>
        <taxon>Albuginaceae</taxon>
        <taxon>Albugo</taxon>
    </lineage>
</organism>